<feature type="region of interest" description="Disordered" evidence="2">
    <location>
        <begin position="1"/>
        <end position="32"/>
    </location>
</feature>
<dbReference type="InterPro" id="IPR013087">
    <property type="entry name" value="Znf_C2H2_type"/>
</dbReference>
<dbReference type="Gene3D" id="3.30.160.60">
    <property type="entry name" value="Classic Zinc Finger"/>
    <property type="match status" value="1"/>
</dbReference>
<protein>
    <recommendedName>
        <fullName evidence="3">C2H2-type domain-containing protein</fullName>
    </recommendedName>
</protein>
<keyword evidence="1" id="KW-0862">Zinc</keyword>
<sequence>MNNYFTEEEPWQPLEGDQSWSQHEHDSCPKPAKDAALSPFPLELPLGGFGWEPTAPWPYTSPTPDYIQDTLEGGSSNIELQQNLFSGWFPVAEAEGHANPENVLVTSEPRGTVLPNVDTAMLYPGTTSHHQWQRLEQATDQSTPAIDFQFVSGSRPIQQNLVSGSFPVVEAEGHANPQNVLVTSEPRGTVLPNVDTAMLYPVYTQGTTSHYQWQQQEQATDQSTPASDFQFVSGSRPLQPLAAKAELSCVAQGQDENSEGPSLKCDFPGCPSKKTFRRKYELQRHMKKHTQQKRLDCPAVNCKFRGPKAFYRPDKLKAHVLAGHGEQTLFACPVAGCFSARTPLSSRAFLSVHIRNHSLGQYGGYLPALGSLDQVRTCPVESCLKKLSPYSLKGHVLQHTEAERAAYRIKIAAAGLDHLSGCVICPVISCRITLPDLPAFQDHLIDHIALAPNHFRAWRAKTRTTTLSTLWERDLHQRPWESRYGNLYFLQVDCPACGLRREQNAHPFDLLKDPMNLHACREEILQLYPGIGWHPIFDDVMPAVQRRRTREP</sequence>
<organism evidence="4 5">
    <name type="scientific">Endocarpon pusillum</name>
    <dbReference type="NCBI Taxonomy" id="364733"/>
    <lineage>
        <taxon>Eukaryota</taxon>
        <taxon>Fungi</taxon>
        <taxon>Dikarya</taxon>
        <taxon>Ascomycota</taxon>
        <taxon>Pezizomycotina</taxon>
        <taxon>Eurotiomycetes</taxon>
        <taxon>Chaetothyriomycetidae</taxon>
        <taxon>Verrucariales</taxon>
        <taxon>Verrucariaceae</taxon>
        <taxon>Endocarpon</taxon>
    </lineage>
</organism>
<dbReference type="Proteomes" id="UP000606974">
    <property type="component" value="Unassembled WGS sequence"/>
</dbReference>
<name>A0A8H7ABU1_9EURO</name>
<keyword evidence="1" id="KW-0863">Zinc-finger</keyword>
<proteinExistence type="predicted"/>
<dbReference type="InterPro" id="IPR036236">
    <property type="entry name" value="Znf_C2H2_sf"/>
</dbReference>
<dbReference type="SMART" id="SM00355">
    <property type="entry name" value="ZnF_C2H2"/>
    <property type="match status" value="5"/>
</dbReference>
<feature type="domain" description="C2H2-type" evidence="3">
    <location>
        <begin position="263"/>
        <end position="294"/>
    </location>
</feature>
<dbReference type="OrthoDB" id="654211at2759"/>
<feature type="compositionally biased region" description="Basic and acidic residues" evidence="2">
    <location>
        <begin position="22"/>
        <end position="32"/>
    </location>
</feature>
<evidence type="ECO:0000256" key="1">
    <source>
        <dbReference type="PROSITE-ProRule" id="PRU00042"/>
    </source>
</evidence>
<feature type="compositionally biased region" description="Acidic residues" evidence="2">
    <location>
        <begin position="1"/>
        <end position="10"/>
    </location>
</feature>
<keyword evidence="5" id="KW-1185">Reference proteome</keyword>
<dbReference type="PANTHER" id="PTHR46179:SF26">
    <property type="entry name" value="ZINC FINGER PROTEIN 423 HOMOLOG"/>
    <property type="match status" value="1"/>
</dbReference>
<accession>A0A8H7ABU1</accession>
<dbReference type="AlphaFoldDB" id="A0A8H7ABU1"/>
<gene>
    <name evidence="4" type="ORF">GJ744_002519</name>
</gene>
<evidence type="ECO:0000313" key="5">
    <source>
        <dbReference type="Proteomes" id="UP000606974"/>
    </source>
</evidence>
<dbReference type="SUPFAM" id="SSF57667">
    <property type="entry name" value="beta-beta-alpha zinc fingers"/>
    <property type="match status" value="1"/>
</dbReference>
<dbReference type="PROSITE" id="PS50157">
    <property type="entry name" value="ZINC_FINGER_C2H2_2"/>
    <property type="match status" value="1"/>
</dbReference>
<keyword evidence="1" id="KW-0479">Metal-binding</keyword>
<dbReference type="GO" id="GO:0008270">
    <property type="term" value="F:zinc ion binding"/>
    <property type="evidence" value="ECO:0007669"/>
    <property type="project" value="UniProtKB-KW"/>
</dbReference>
<dbReference type="PANTHER" id="PTHR46179">
    <property type="entry name" value="ZINC FINGER PROTEIN"/>
    <property type="match status" value="1"/>
</dbReference>
<evidence type="ECO:0000259" key="3">
    <source>
        <dbReference type="PROSITE" id="PS50157"/>
    </source>
</evidence>
<dbReference type="EMBL" id="JAACFV010000143">
    <property type="protein sequence ID" value="KAF7504261.1"/>
    <property type="molecule type" value="Genomic_DNA"/>
</dbReference>
<evidence type="ECO:0000256" key="2">
    <source>
        <dbReference type="SAM" id="MobiDB-lite"/>
    </source>
</evidence>
<dbReference type="GO" id="GO:0006357">
    <property type="term" value="P:regulation of transcription by RNA polymerase II"/>
    <property type="evidence" value="ECO:0007669"/>
    <property type="project" value="TreeGrafter"/>
</dbReference>
<reference evidence="4" key="1">
    <citation type="submission" date="2020-02" db="EMBL/GenBank/DDBJ databases">
        <authorList>
            <person name="Palmer J.M."/>
        </authorList>
    </citation>
    <scope>NUCLEOTIDE SEQUENCE</scope>
    <source>
        <strain evidence="4">EPUS1.4</strain>
        <tissue evidence="4">Thallus</tissue>
    </source>
</reference>
<evidence type="ECO:0000313" key="4">
    <source>
        <dbReference type="EMBL" id="KAF7504261.1"/>
    </source>
</evidence>
<dbReference type="InterPro" id="IPR051061">
    <property type="entry name" value="Zinc_finger_trans_reg"/>
</dbReference>
<comment type="caution">
    <text evidence="4">The sequence shown here is derived from an EMBL/GenBank/DDBJ whole genome shotgun (WGS) entry which is preliminary data.</text>
</comment>
<dbReference type="GO" id="GO:0005634">
    <property type="term" value="C:nucleus"/>
    <property type="evidence" value="ECO:0007669"/>
    <property type="project" value="TreeGrafter"/>
</dbReference>
<dbReference type="GO" id="GO:0003712">
    <property type="term" value="F:transcription coregulator activity"/>
    <property type="evidence" value="ECO:0007669"/>
    <property type="project" value="TreeGrafter"/>
</dbReference>